<name>L8JV64_9BACT</name>
<dbReference type="RefSeq" id="WP_009579957.1">
    <property type="nucleotide sequence ID" value="NZ_AMZN01000039.1"/>
</dbReference>
<keyword evidence="2" id="KW-1185">Reference proteome</keyword>
<comment type="caution">
    <text evidence="1">The sequence shown here is derived from an EMBL/GenBank/DDBJ whole genome shotgun (WGS) entry which is preliminary data.</text>
</comment>
<sequence>MEDQQIGAINNNLYLTRYAYGEQLITDLPHPQLDLIVTIPCYNEPQLIRSLQSLRQCITDAVYTEVIVVINESIEASPTVSAQNKRTFEEATAWAALHSTEYLRFYILYKNDLPGKHAGVGLARKIAMDEAVRRFEYWKKPEGVIVCFDADSICEVDYLQAIYNFFRKNPHAPGCSIYFEHPLEGDYEKDIYEAIIDYELFLRYYVNALRYAGFPYAYETIGSSMAVRSAAYQKQGGMNRRKAGEDFYFLHKIIPLGNFGEINNTRVIPSPRRSDRVPFGTGKAVNDWLVSRQLHTYAPEIFEDLKQFLDTVANLYQVTPKAFFDLMQSLPESLRGFLQSNDIENHVERINRHSASPETFSRHFFQWFDGFKVLKYIHFARDQYYANVPVAIAATQLFEKLGLTVPTSSRDLLLAYRERDRNPAHP</sequence>
<dbReference type="InterPro" id="IPR029044">
    <property type="entry name" value="Nucleotide-diphossugar_trans"/>
</dbReference>
<dbReference type="SUPFAM" id="SSF53448">
    <property type="entry name" value="Nucleotide-diphospho-sugar transferases"/>
    <property type="match status" value="1"/>
</dbReference>
<reference evidence="1 2" key="1">
    <citation type="submission" date="2012-12" db="EMBL/GenBank/DDBJ databases">
        <title>Genome assembly of Fulvivirga imtechensis AK7.</title>
        <authorList>
            <person name="Nupur N."/>
            <person name="Khatri I."/>
            <person name="Kumar R."/>
            <person name="Subramanian S."/>
            <person name="Pinnaka A."/>
        </authorList>
    </citation>
    <scope>NUCLEOTIDE SEQUENCE [LARGE SCALE GENOMIC DNA]</scope>
    <source>
        <strain evidence="1 2">AK7</strain>
    </source>
</reference>
<protein>
    <submittedName>
        <fullName evidence="1">Uncharacterized protein</fullName>
    </submittedName>
</protein>
<dbReference type="EMBL" id="AMZN01000039">
    <property type="protein sequence ID" value="ELR71479.1"/>
    <property type="molecule type" value="Genomic_DNA"/>
</dbReference>
<gene>
    <name evidence="1" type="ORF">C900_02542</name>
</gene>
<evidence type="ECO:0000313" key="1">
    <source>
        <dbReference type="EMBL" id="ELR71479.1"/>
    </source>
</evidence>
<dbReference type="Gene3D" id="3.90.550.10">
    <property type="entry name" value="Spore Coat Polysaccharide Biosynthesis Protein SpsA, Chain A"/>
    <property type="match status" value="1"/>
</dbReference>
<organism evidence="1 2">
    <name type="scientific">Fulvivirga imtechensis AK7</name>
    <dbReference type="NCBI Taxonomy" id="1237149"/>
    <lineage>
        <taxon>Bacteria</taxon>
        <taxon>Pseudomonadati</taxon>
        <taxon>Bacteroidota</taxon>
        <taxon>Cytophagia</taxon>
        <taxon>Cytophagales</taxon>
        <taxon>Fulvivirgaceae</taxon>
        <taxon>Fulvivirga</taxon>
    </lineage>
</organism>
<dbReference type="AlphaFoldDB" id="L8JV64"/>
<dbReference type="Proteomes" id="UP000011135">
    <property type="component" value="Unassembled WGS sequence"/>
</dbReference>
<dbReference type="PATRIC" id="fig|1237149.3.peg.2409"/>
<dbReference type="eggNOG" id="COG1215">
    <property type="taxonomic scope" value="Bacteria"/>
</dbReference>
<evidence type="ECO:0000313" key="2">
    <source>
        <dbReference type="Proteomes" id="UP000011135"/>
    </source>
</evidence>
<dbReference type="OrthoDB" id="5391853at2"/>
<dbReference type="STRING" id="1237149.C900_02542"/>
<accession>L8JV64</accession>
<proteinExistence type="predicted"/>